<sequence length="181" mass="20846">MIEAMKRFDIESAKVHLVLRDAAASMKKTTELMNVNSFDCFTHKLQLSIKDGMQTMGDLDDLFEKCKRLVRKVRKSNVQREYFKELQKQFDSPLRILSQHASNDLNNLPVLTEVDWALIESLLNVLAPIYAATMELQARKTTISCVIPMYRSLVHSLKKAKGVAMLDAFRAKIAQVWKIEW</sequence>
<dbReference type="Proteomes" id="UP000887574">
    <property type="component" value="Unplaced"/>
</dbReference>
<evidence type="ECO:0000313" key="6">
    <source>
        <dbReference type="Proteomes" id="UP000887574"/>
    </source>
</evidence>
<keyword evidence="3" id="KW-0863">Zinc-finger</keyword>
<dbReference type="GO" id="GO:0008270">
    <property type="term" value="F:zinc ion binding"/>
    <property type="evidence" value="ECO:0007669"/>
    <property type="project" value="UniProtKB-KW"/>
</dbReference>
<evidence type="ECO:0000256" key="2">
    <source>
        <dbReference type="ARBA" id="ARBA00022723"/>
    </source>
</evidence>
<dbReference type="SUPFAM" id="SSF53098">
    <property type="entry name" value="Ribonuclease H-like"/>
    <property type="match status" value="1"/>
</dbReference>
<dbReference type="PANTHER" id="PTHR46481">
    <property type="entry name" value="ZINC FINGER BED DOMAIN-CONTAINING PROTEIN 4"/>
    <property type="match status" value="1"/>
</dbReference>
<accession>A0A915DQY9</accession>
<evidence type="ECO:0000256" key="1">
    <source>
        <dbReference type="ARBA" id="ARBA00004123"/>
    </source>
</evidence>
<keyword evidence="2" id="KW-0479">Metal-binding</keyword>
<evidence type="ECO:0000256" key="3">
    <source>
        <dbReference type="ARBA" id="ARBA00022771"/>
    </source>
</evidence>
<keyword evidence="6" id="KW-1185">Reference proteome</keyword>
<reference evidence="7" key="1">
    <citation type="submission" date="2022-11" db="UniProtKB">
        <authorList>
            <consortium name="WormBaseParasite"/>
        </authorList>
    </citation>
    <scope>IDENTIFICATION</scope>
</reference>
<proteinExistence type="predicted"/>
<dbReference type="WBParaSite" id="jg21991">
    <property type="protein sequence ID" value="jg21991"/>
    <property type="gene ID" value="jg21991"/>
</dbReference>
<protein>
    <submittedName>
        <fullName evidence="7">Uncharacterized protein</fullName>
    </submittedName>
</protein>
<dbReference type="AlphaFoldDB" id="A0A915DQY9"/>
<evidence type="ECO:0000256" key="5">
    <source>
        <dbReference type="ARBA" id="ARBA00023242"/>
    </source>
</evidence>
<comment type="subcellular location">
    <subcellularLocation>
        <location evidence="1">Nucleus</location>
    </subcellularLocation>
</comment>
<evidence type="ECO:0000313" key="7">
    <source>
        <dbReference type="WBParaSite" id="jg21991"/>
    </source>
</evidence>
<keyword evidence="4" id="KW-0862">Zinc</keyword>
<dbReference type="InterPro" id="IPR012337">
    <property type="entry name" value="RNaseH-like_sf"/>
</dbReference>
<name>A0A915DQY9_9BILA</name>
<keyword evidence="5" id="KW-0539">Nucleus</keyword>
<dbReference type="GO" id="GO:0005634">
    <property type="term" value="C:nucleus"/>
    <property type="evidence" value="ECO:0007669"/>
    <property type="project" value="UniProtKB-SubCell"/>
</dbReference>
<dbReference type="PANTHER" id="PTHR46481:SF10">
    <property type="entry name" value="ZINC FINGER BED DOMAIN-CONTAINING PROTEIN 39"/>
    <property type="match status" value="1"/>
</dbReference>
<dbReference type="InterPro" id="IPR052035">
    <property type="entry name" value="ZnF_BED_domain_contain"/>
</dbReference>
<organism evidence="6 7">
    <name type="scientific">Ditylenchus dipsaci</name>
    <dbReference type="NCBI Taxonomy" id="166011"/>
    <lineage>
        <taxon>Eukaryota</taxon>
        <taxon>Metazoa</taxon>
        <taxon>Ecdysozoa</taxon>
        <taxon>Nematoda</taxon>
        <taxon>Chromadorea</taxon>
        <taxon>Rhabditida</taxon>
        <taxon>Tylenchina</taxon>
        <taxon>Tylenchomorpha</taxon>
        <taxon>Sphaerularioidea</taxon>
        <taxon>Anguinidae</taxon>
        <taxon>Anguininae</taxon>
        <taxon>Ditylenchus</taxon>
    </lineage>
</organism>
<evidence type="ECO:0000256" key="4">
    <source>
        <dbReference type="ARBA" id="ARBA00022833"/>
    </source>
</evidence>